<organism evidence="1 2">
    <name type="scientific">Vibrio aestuarianus</name>
    <dbReference type="NCBI Taxonomy" id="28171"/>
    <lineage>
        <taxon>Bacteria</taxon>
        <taxon>Pseudomonadati</taxon>
        <taxon>Pseudomonadota</taxon>
        <taxon>Gammaproteobacteria</taxon>
        <taxon>Vibrionales</taxon>
        <taxon>Vibrionaceae</taxon>
        <taxon>Vibrio</taxon>
    </lineage>
</organism>
<gene>
    <name evidence="1" type="ORF">PYE51_16130</name>
</gene>
<accession>A0AAX3U8T0</accession>
<protein>
    <submittedName>
        <fullName evidence="1">DUF922 domain-containing protein</fullName>
    </submittedName>
</protein>
<reference evidence="1" key="1">
    <citation type="submission" date="2022-02" db="EMBL/GenBank/DDBJ databases">
        <title>Emergence and expansion in Europe of a Vibrio aestuarianus clonal complex pathogenic for oysters.</title>
        <authorList>
            <person name="Mesnil A."/>
            <person name="Travers M.-A."/>
        </authorList>
    </citation>
    <scope>NUCLEOTIDE SEQUENCE</scope>
    <source>
        <strain evidence="1">U29</strain>
    </source>
</reference>
<name>A0AAX3U8T0_9VIBR</name>
<dbReference type="RefSeq" id="WP_301067764.1">
    <property type="nucleotide sequence ID" value="NZ_CP118710.1"/>
</dbReference>
<dbReference type="Proteomes" id="UP001239257">
    <property type="component" value="Chromosome 2"/>
</dbReference>
<proteinExistence type="predicted"/>
<dbReference type="InterPro" id="IPR010321">
    <property type="entry name" value="DUF922"/>
</dbReference>
<dbReference type="Pfam" id="PF06037">
    <property type="entry name" value="DUF922"/>
    <property type="match status" value="1"/>
</dbReference>
<dbReference type="EMBL" id="CP118710">
    <property type="protein sequence ID" value="WGK83922.1"/>
    <property type="molecule type" value="Genomic_DNA"/>
</dbReference>
<evidence type="ECO:0000313" key="2">
    <source>
        <dbReference type="Proteomes" id="UP001239257"/>
    </source>
</evidence>
<sequence length="201" mass="23543">MKKYLISMVFIMPFFKVNAEVQLDFPFQKKFELYEVSGNSVDEIEHSFDTDRPDFMIKDGFDGHTAWKYDFYTNDNSCEINKFSLEVTYILPKFEMSKTSPESAEGFRSYMEKLYRHEQIHCALAVKSMHEIYLAFKNGQRGKCSSTNDRVIELEDELVENNALLDTYTSHGEIELEKSPFGEERYLKICEIPLPPIPPRI</sequence>
<dbReference type="AlphaFoldDB" id="A0AAX3U8T0"/>
<evidence type="ECO:0000313" key="1">
    <source>
        <dbReference type="EMBL" id="WGK83922.1"/>
    </source>
</evidence>